<gene>
    <name evidence="10" type="ORF">QWJ38_18665</name>
</gene>
<sequence length="566" mass="61003">MSAARGRFAAALARVQGGLLAALLLWLPLSALPARAESEPPIAAAAAKPASEAAAGAAQPEATVVLFNRPIAVLRVPFLGAAPADRARRTEAVLNAVIDTGGPGEVKVQPHGQGNVLLIDGRLTMFLLPGDADAMRGESLEEATQAAVAALRGAIAATQESRDQGRLLKSLAHAGLATLAFLLACVVTWRAREWLSGRLSALLQKRMETLQVAGGHLLPRDKLVVIARWLVRLLSWLVLALLCYQWLSFLLGQFPYSRPWGETLNQYLIGVVSRIGNGVLHALPDLLVAIIIVGLARLVIDLAAPFFERLESGRGTLGGLDADTARPTRRLFNIGVWLFAIVMAYPYLPGSQSDAFRGLSLLIGLMISVGGSSLFGQAAAGLILMYSRTLRVGEYVRIDDHEGTVTEMRAFTAKIRTGLGEELTLPNSLVLGTVTKNYSRSVQGRGYIVDTTVTIGYDTPWRQVHAMLIEAALRTPGVLAEPRPRVFQTALADFYPEYRLVCQAVPSEPRPRAEVLANLHANIQDVFNEHGVQIMSPHYLDDPAQAKIVPRSAWFTAPATRDTGPV</sequence>
<keyword evidence="3" id="KW-1003">Cell membrane</keyword>
<keyword evidence="7" id="KW-0407">Ion channel</keyword>
<evidence type="ECO:0000256" key="4">
    <source>
        <dbReference type="ARBA" id="ARBA00022692"/>
    </source>
</evidence>
<dbReference type="SUPFAM" id="SSF82689">
    <property type="entry name" value="Mechanosensitive channel protein MscS (YggB), C-terminal domain"/>
    <property type="match status" value="1"/>
</dbReference>
<keyword evidence="6 7" id="KW-0472">Membrane</keyword>
<dbReference type="PANTHER" id="PTHR30221">
    <property type="entry name" value="SMALL-CONDUCTANCE MECHANOSENSITIVE CHANNEL"/>
    <property type="match status" value="1"/>
</dbReference>
<comment type="subcellular location">
    <subcellularLocation>
        <location evidence="7">Cell inner membrane</location>
        <topology evidence="7">Multi-pass membrane protein</topology>
    </subcellularLocation>
    <subcellularLocation>
        <location evidence="1">Cell membrane</location>
        <topology evidence="1">Multi-pass membrane protein</topology>
    </subcellularLocation>
</comment>
<evidence type="ECO:0000256" key="3">
    <source>
        <dbReference type="ARBA" id="ARBA00022475"/>
    </source>
</evidence>
<feature type="transmembrane region" description="Helical" evidence="7">
    <location>
        <begin position="171"/>
        <end position="189"/>
    </location>
</feature>
<keyword evidence="7" id="KW-0997">Cell inner membrane</keyword>
<dbReference type="SUPFAM" id="SSF50182">
    <property type="entry name" value="Sm-like ribonucleoproteins"/>
    <property type="match status" value="1"/>
</dbReference>
<dbReference type="Gene3D" id="3.30.70.100">
    <property type="match status" value="1"/>
</dbReference>
<keyword evidence="11" id="KW-1185">Reference proteome</keyword>
<feature type="domain" description="Mechanosensitive ion channel MscS" evidence="8">
    <location>
        <begin position="375"/>
        <end position="440"/>
    </location>
</feature>
<dbReference type="InterPro" id="IPR006685">
    <property type="entry name" value="MscS_channel_2nd"/>
</dbReference>
<evidence type="ECO:0000256" key="2">
    <source>
        <dbReference type="ARBA" id="ARBA00008017"/>
    </source>
</evidence>
<dbReference type="InterPro" id="IPR049278">
    <property type="entry name" value="MS_channel_C"/>
</dbReference>
<evidence type="ECO:0000256" key="7">
    <source>
        <dbReference type="RuleBase" id="RU369025"/>
    </source>
</evidence>
<keyword evidence="7" id="KW-0406">Ion transport</keyword>
<name>A0ABT8DXN1_9BURK</name>
<evidence type="ECO:0000256" key="6">
    <source>
        <dbReference type="ARBA" id="ARBA00023136"/>
    </source>
</evidence>
<dbReference type="PANTHER" id="PTHR30221:SF18">
    <property type="entry name" value="SLL0590 PROTEIN"/>
    <property type="match status" value="1"/>
</dbReference>
<dbReference type="InterPro" id="IPR011066">
    <property type="entry name" value="MscS_channel_C_sf"/>
</dbReference>
<dbReference type="Pfam" id="PF21082">
    <property type="entry name" value="MS_channel_3rd"/>
    <property type="match status" value="1"/>
</dbReference>
<proteinExistence type="inferred from homology"/>
<evidence type="ECO:0000313" key="10">
    <source>
        <dbReference type="EMBL" id="MDN3922318.1"/>
    </source>
</evidence>
<comment type="caution">
    <text evidence="7">Lacks conserved residue(s) required for the propagation of feature annotation.</text>
</comment>
<accession>A0ABT8DXN1</accession>
<keyword evidence="4 7" id="KW-0812">Transmembrane</keyword>
<dbReference type="EMBL" id="JAUHHC010000005">
    <property type="protein sequence ID" value="MDN3922318.1"/>
    <property type="molecule type" value="Genomic_DNA"/>
</dbReference>
<dbReference type="RefSeq" id="WP_290360624.1">
    <property type="nucleotide sequence ID" value="NZ_JAUHHC010000005.1"/>
</dbReference>
<dbReference type="Proteomes" id="UP001228044">
    <property type="component" value="Unassembled WGS sequence"/>
</dbReference>
<reference evidence="10 11" key="1">
    <citation type="submission" date="2023-06" db="EMBL/GenBank/DDBJ databases">
        <title>Pelomonas sp. PFR6 16S ribosomal RNA gene Genome sequencing and assembly.</title>
        <authorList>
            <person name="Woo H."/>
        </authorList>
    </citation>
    <scope>NUCLEOTIDE SEQUENCE [LARGE SCALE GENOMIC DNA]</scope>
    <source>
        <strain evidence="10 11">PFR6</strain>
    </source>
</reference>
<comment type="similarity">
    <text evidence="2 7">Belongs to the MscS (TC 1.A.23) family.</text>
</comment>
<dbReference type="InterPro" id="IPR023408">
    <property type="entry name" value="MscS_beta-dom_sf"/>
</dbReference>
<dbReference type="InterPro" id="IPR010920">
    <property type="entry name" value="LSM_dom_sf"/>
</dbReference>
<feature type="transmembrane region" description="Helical" evidence="7">
    <location>
        <begin position="331"/>
        <end position="348"/>
    </location>
</feature>
<evidence type="ECO:0000313" key="11">
    <source>
        <dbReference type="Proteomes" id="UP001228044"/>
    </source>
</evidence>
<dbReference type="Pfam" id="PF00924">
    <property type="entry name" value="MS_channel_2nd"/>
    <property type="match status" value="1"/>
</dbReference>
<evidence type="ECO:0000256" key="5">
    <source>
        <dbReference type="ARBA" id="ARBA00022989"/>
    </source>
</evidence>
<comment type="caution">
    <text evidence="10">The sequence shown here is derived from an EMBL/GenBank/DDBJ whole genome shotgun (WGS) entry which is preliminary data.</text>
</comment>
<comment type="function">
    <text evidence="7">Mechanosensitive channel that participates in the regulation of osmotic pressure changes within the cell, opening in response to stretch forces in the membrane lipid bilayer, without the need for other proteins. Contributes to normal resistance to hypoosmotic shock. Forms an ion channel of 1.0 nanosiemens conductance with a slight preference for anions.</text>
</comment>
<organism evidence="10 11">
    <name type="scientific">Roseateles violae</name>
    <dbReference type="NCBI Taxonomy" id="3058042"/>
    <lineage>
        <taxon>Bacteria</taxon>
        <taxon>Pseudomonadati</taxon>
        <taxon>Pseudomonadota</taxon>
        <taxon>Betaproteobacteria</taxon>
        <taxon>Burkholderiales</taxon>
        <taxon>Sphaerotilaceae</taxon>
        <taxon>Roseateles</taxon>
    </lineage>
</organism>
<protein>
    <recommendedName>
        <fullName evidence="7">Small-conductance mechanosensitive channel</fullName>
    </recommendedName>
</protein>
<dbReference type="Gene3D" id="2.30.30.60">
    <property type="match status" value="1"/>
</dbReference>
<feature type="domain" description="Mechanosensitive ion channel MscS C-terminal" evidence="9">
    <location>
        <begin position="449"/>
        <end position="534"/>
    </location>
</feature>
<dbReference type="InterPro" id="IPR045275">
    <property type="entry name" value="MscS_archaea/bacteria_type"/>
</dbReference>
<evidence type="ECO:0000256" key="1">
    <source>
        <dbReference type="ARBA" id="ARBA00004651"/>
    </source>
</evidence>
<feature type="transmembrane region" description="Helical" evidence="7">
    <location>
        <begin position="229"/>
        <end position="247"/>
    </location>
</feature>
<keyword evidence="5 7" id="KW-1133">Transmembrane helix</keyword>
<evidence type="ECO:0000259" key="9">
    <source>
        <dbReference type="Pfam" id="PF21082"/>
    </source>
</evidence>
<keyword evidence="7" id="KW-0813">Transport</keyword>
<feature type="transmembrane region" description="Helical" evidence="7">
    <location>
        <begin position="360"/>
        <end position="387"/>
    </location>
</feature>
<comment type="subunit">
    <text evidence="7">Homoheptamer.</text>
</comment>
<evidence type="ECO:0000259" key="8">
    <source>
        <dbReference type="Pfam" id="PF00924"/>
    </source>
</evidence>
<feature type="transmembrane region" description="Helical" evidence="7">
    <location>
        <begin position="286"/>
        <end position="307"/>
    </location>
</feature>